<dbReference type="EMBL" id="CAEZYH010000010">
    <property type="protein sequence ID" value="CAB4712205.1"/>
    <property type="molecule type" value="Genomic_DNA"/>
</dbReference>
<dbReference type="InterPro" id="IPR050904">
    <property type="entry name" value="Adhesion/Biosynth-related"/>
</dbReference>
<accession>A0A6J6VI40</accession>
<dbReference type="InterPro" id="IPR000782">
    <property type="entry name" value="FAS1_domain"/>
</dbReference>
<dbReference type="SUPFAM" id="SSF82153">
    <property type="entry name" value="FAS1 domain"/>
    <property type="match status" value="1"/>
</dbReference>
<protein>
    <submittedName>
        <fullName evidence="3">Unannotated protein</fullName>
    </submittedName>
</protein>
<dbReference type="PANTHER" id="PTHR10900">
    <property type="entry name" value="PERIOSTIN-RELATED"/>
    <property type="match status" value="1"/>
</dbReference>
<dbReference type="SMART" id="SM00554">
    <property type="entry name" value="FAS1"/>
    <property type="match status" value="1"/>
</dbReference>
<feature type="domain" description="FAS1" evidence="1">
    <location>
        <begin position="74"/>
        <end position="205"/>
    </location>
</feature>
<evidence type="ECO:0000313" key="3">
    <source>
        <dbReference type="EMBL" id="CAB4770498.1"/>
    </source>
</evidence>
<dbReference type="InterPro" id="IPR036378">
    <property type="entry name" value="FAS1_dom_sf"/>
</dbReference>
<dbReference type="EMBL" id="CAFAAL010000094">
    <property type="protein sequence ID" value="CAB4808466.1"/>
    <property type="molecule type" value="Genomic_DNA"/>
</dbReference>
<dbReference type="PANTHER" id="PTHR10900:SF77">
    <property type="entry name" value="FI19380P1"/>
    <property type="match status" value="1"/>
</dbReference>
<evidence type="ECO:0000313" key="2">
    <source>
        <dbReference type="EMBL" id="CAB4712205.1"/>
    </source>
</evidence>
<dbReference type="Gene3D" id="2.30.180.10">
    <property type="entry name" value="FAS1 domain"/>
    <property type="match status" value="1"/>
</dbReference>
<proteinExistence type="predicted"/>
<dbReference type="EMBL" id="CAEZZP010000039">
    <property type="protein sequence ID" value="CAB4770498.1"/>
    <property type="molecule type" value="Genomic_DNA"/>
</dbReference>
<dbReference type="Pfam" id="PF02469">
    <property type="entry name" value="Fasciclin"/>
    <property type="match status" value="1"/>
</dbReference>
<dbReference type="EMBL" id="CAFBMF010000114">
    <property type="protein sequence ID" value="CAB4909361.1"/>
    <property type="molecule type" value="Genomic_DNA"/>
</dbReference>
<dbReference type="AlphaFoldDB" id="A0A6J6VI40"/>
<evidence type="ECO:0000313" key="4">
    <source>
        <dbReference type="EMBL" id="CAB4808466.1"/>
    </source>
</evidence>
<dbReference type="GO" id="GO:0005615">
    <property type="term" value="C:extracellular space"/>
    <property type="evidence" value="ECO:0007669"/>
    <property type="project" value="TreeGrafter"/>
</dbReference>
<dbReference type="FunFam" id="2.30.180.10:FF:000014">
    <property type="entry name" value="Stabilin 1"/>
    <property type="match status" value="1"/>
</dbReference>
<reference evidence="3" key="1">
    <citation type="submission" date="2020-05" db="EMBL/GenBank/DDBJ databases">
        <authorList>
            <person name="Chiriac C."/>
            <person name="Salcher M."/>
            <person name="Ghai R."/>
            <person name="Kavagutti S V."/>
        </authorList>
    </citation>
    <scope>NUCLEOTIDE SEQUENCE</scope>
</reference>
<name>A0A6J6VI40_9ZZZZ</name>
<organism evidence="3">
    <name type="scientific">freshwater metagenome</name>
    <dbReference type="NCBI Taxonomy" id="449393"/>
    <lineage>
        <taxon>unclassified sequences</taxon>
        <taxon>metagenomes</taxon>
        <taxon>ecological metagenomes</taxon>
    </lineage>
</organism>
<dbReference type="PROSITE" id="PS50213">
    <property type="entry name" value="FAS1"/>
    <property type="match status" value="1"/>
</dbReference>
<evidence type="ECO:0000313" key="5">
    <source>
        <dbReference type="EMBL" id="CAB4909361.1"/>
    </source>
</evidence>
<sequence length="208" mass="21012">MTCELNIHTTTPQKNSPHSRVAKALAAAVAISLGIAMTACSSDSTDVAATTTIATPGQSTTTIATTLPPYKSPLGDIVGEALTAGAFTTLAGLLVDAGLVQALRAPGPFTVFAPTDDAFQTVPAATMDAVFADPSLLAAVLTFHVVAGQNLTLADMPDGTVLTTLQGNTLTITKKGDQTYVNDIEIVAGDVPATNGIIHVISGVLVPG</sequence>
<gene>
    <name evidence="2" type="ORF">UFOPK2658_00473</name>
    <name evidence="3" type="ORF">UFOPK2880_00792</name>
    <name evidence="4" type="ORF">UFOPK3004_01080</name>
    <name evidence="5" type="ORF">UFOPK3494_01414</name>
</gene>
<evidence type="ECO:0000259" key="1">
    <source>
        <dbReference type="PROSITE" id="PS50213"/>
    </source>
</evidence>